<dbReference type="PRINTS" id="PR00501">
    <property type="entry name" value="KELCHREPEAT"/>
</dbReference>
<evidence type="ECO:0000256" key="1">
    <source>
        <dbReference type="ARBA" id="ARBA00022441"/>
    </source>
</evidence>
<dbReference type="InterPro" id="IPR006652">
    <property type="entry name" value="Kelch_1"/>
</dbReference>
<dbReference type="InterPro" id="IPR015915">
    <property type="entry name" value="Kelch-typ_b-propeller"/>
</dbReference>
<dbReference type="Gene3D" id="3.30.710.10">
    <property type="entry name" value="Potassium Channel Kv1.1, Chain A"/>
    <property type="match status" value="1"/>
</dbReference>
<dbReference type="SMART" id="SM00225">
    <property type="entry name" value="BTB"/>
    <property type="match status" value="1"/>
</dbReference>
<dbReference type="InterPro" id="IPR011333">
    <property type="entry name" value="SKP1/BTB/POZ_sf"/>
</dbReference>
<dbReference type="AlphaFoldDB" id="A0A915J9V8"/>
<dbReference type="InterPro" id="IPR011705">
    <property type="entry name" value="BACK"/>
</dbReference>
<keyword evidence="2" id="KW-0677">Repeat</keyword>
<evidence type="ECO:0000313" key="5">
    <source>
        <dbReference type="Proteomes" id="UP000887565"/>
    </source>
</evidence>
<feature type="compositionally biased region" description="Polar residues" evidence="3">
    <location>
        <begin position="95"/>
        <end position="107"/>
    </location>
</feature>
<feature type="compositionally biased region" description="Low complexity" evidence="3">
    <location>
        <begin position="54"/>
        <end position="68"/>
    </location>
</feature>
<dbReference type="Pfam" id="PF07707">
    <property type="entry name" value="BACK"/>
    <property type="match status" value="1"/>
</dbReference>
<feature type="compositionally biased region" description="Basic and acidic residues" evidence="3">
    <location>
        <begin position="75"/>
        <end position="94"/>
    </location>
</feature>
<dbReference type="Proteomes" id="UP000887565">
    <property type="component" value="Unplaced"/>
</dbReference>
<evidence type="ECO:0000256" key="2">
    <source>
        <dbReference type="ARBA" id="ARBA00022737"/>
    </source>
</evidence>
<organism evidence="5 6">
    <name type="scientific">Romanomermis culicivorax</name>
    <name type="common">Nematode worm</name>
    <dbReference type="NCBI Taxonomy" id="13658"/>
    <lineage>
        <taxon>Eukaryota</taxon>
        <taxon>Metazoa</taxon>
        <taxon>Ecdysozoa</taxon>
        <taxon>Nematoda</taxon>
        <taxon>Enoplea</taxon>
        <taxon>Dorylaimia</taxon>
        <taxon>Mermithida</taxon>
        <taxon>Mermithoidea</taxon>
        <taxon>Mermithidae</taxon>
        <taxon>Romanomermis</taxon>
    </lineage>
</organism>
<protein>
    <submittedName>
        <fullName evidence="6">BTB domain-containing protein</fullName>
    </submittedName>
</protein>
<accession>A0A915J9V8</accession>
<dbReference type="InterPro" id="IPR000210">
    <property type="entry name" value="BTB/POZ_dom"/>
</dbReference>
<dbReference type="Gene3D" id="2.120.10.80">
    <property type="entry name" value="Kelch-type beta propeller"/>
    <property type="match status" value="2"/>
</dbReference>
<proteinExistence type="predicted"/>
<name>A0A915J9V8_ROMCU</name>
<dbReference type="Gene3D" id="1.25.40.420">
    <property type="match status" value="1"/>
</dbReference>
<keyword evidence="1" id="KW-0880">Kelch repeat</keyword>
<reference evidence="6" key="1">
    <citation type="submission" date="2022-11" db="UniProtKB">
        <authorList>
            <consortium name="WormBaseParasite"/>
        </authorList>
    </citation>
    <scope>IDENTIFICATION</scope>
</reference>
<evidence type="ECO:0000259" key="4">
    <source>
        <dbReference type="PROSITE" id="PS50097"/>
    </source>
</evidence>
<keyword evidence="5" id="KW-1185">Reference proteome</keyword>
<dbReference type="SMART" id="SM00612">
    <property type="entry name" value="Kelch"/>
    <property type="match status" value="6"/>
</dbReference>
<dbReference type="Pfam" id="PF01344">
    <property type="entry name" value="Kelch_1"/>
    <property type="match status" value="3"/>
</dbReference>
<dbReference type="Pfam" id="PF00651">
    <property type="entry name" value="BTB"/>
    <property type="match status" value="2"/>
</dbReference>
<dbReference type="InterPro" id="IPR011043">
    <property type="entry name" value="Gal_Oxase/kelch_b-propeller"/>
</dbReference>
<dbReference type="PANTHER" id="PTHR24412:SF493">
    <property type="entry name" value="BTB DOMAIN-CONTAINING PROTEIN"/>
    <property type="match status" value="1"/>
</dbReference>
<dbReference type="Pfam" id="PF24681">
    <property type="entry name" value="Kelch_KLHDC2_KLHL20_DRC7"/>
    <property type="match status" value="1"/>
</dbReference>
<sequence>LLNRLTTLRCNKEFCDVVLYADGKEIFCHKVVLAALSPCFYEMFNNCTSPTLQNNNSNSSNSQKHSQNGRINDVSNHDNKNGKTDNDSTTRKQNDQLQQQEDSTNLSEGCQTITSSLTDRLSYYEMNDIDYDSLEAIVNFAYSGSLQVTSDRVAQLYKTASTLRVQTCVQACALYLTKMISVKNCIGLRRCSNRTNDSLLGNQIDLFIQNNFSDIVCTSNEFTSLPCIQIDIFLAIDDKLKMKNERKLGEKIMDWLQRETSSLPEHVEFRMELLTGGPYMLYLDSDSNLQDCNDLDDNSSVGSCDLVQDYKKQNRIYPKKSRSNGLNTSNSPFLNTNGGSVGCQSINAATGNSVSTNGNMNASSVTSNAKLYRISSSESVNSFASDLEEFEWKLIAILKNSENYFVMLSIVKRKLAVISVHLNDAPFLKPGLSERLSLMLTKCGDNAESDALLAVMSDQRCNIGAVFLNNYLIVCGGNNRAECLKSVERFDLNANKWTSLAPMLKERARFGACICDGKIYAVGGSDGSSDLNTCECYDVSVNAWEKLADFPTAPRSSNMSASAGGRVYCIGGFNGQTAVRTCDCYDPIEKTWESVAPLLTGRYQAGCCSWNDKIIVVGGCDTWSCLSSAEIYDPEHNVWKSLPSMIGARRGCGAAVLNNKLYVAGGSDGSQTLCTVEVLDLNKPHCAWRPGPQLNVPRGNVRLVAADCRVYAVGGFSGKLFSNTIEYLDDGSSEWRTTVTSYSPTHSSMSPTFGGNLYDAKSIINEDPIGENS</sequence>
<dbReference type="OMA" id="TCKTHIL"/>
<feature type="region of interest" description="Disordered" evidence="3">
    <location>
        <begin position="54"/>
        <end position="107"/>
    </location>
</feature>
<dbReference type="PANTHER" id="PTHR24412">
    <property type="entry name" value="KELCH PROTEIN"/>
    <property type="match status" value="1"/>
</dbReference>
<dbReference type="WBParaSite" id="nRc.2.0.1.t23264-RA">
    <property type="protein sequence ID" value="nRc.2.0.1.t23264-RA"/>
    <property type="gene ID" value="nRc.2.0.1.g23264"/>
</dbReference>
<feature type="domain" description="BTB" evidence="4">
    <location>
        <begin position="15"/>
        <end position="150"/>
    </location>
</feature>
<evidence type="ECO:0000313" key="6">
    <source>
        <dbReference type="WBParaSite" id="nRc.2.0.1.t23264-RA"/>
    </source>
</evidence>
<dbReference type="SUPFAM" id="SSF54695">
    <property type="entry name" value="POZ domain"/>
    <property type="match status" value="1"/>
</dbReference>
<dbReference type="SUPFAM" id="SSF50965">
    <property type="entry name" value="Galactose oxidase, central domain"/>
    <property type="match status" value="1"/>
</dbReference>
<dbReference type="PROSITE" id="PS50097">
    <property type="entry name" value="BTB"/>
    <property type="match status" value="1"/>
</dbReference>
<evidence type="ECO:0000256" key="3">
    <source>
        <dbReference type="SAM" id="MobiDB-lite"/>
    </source>
</evidence>